<evidence type="ECO:0000256" key="2">
    <source>
        <dbReference type="HAMAP-Rule" id="MF_00634"/>
    </source>
</evidence>
<dbReference type="Proteomes" id="UP001165986">
    <property type="component" value="Unassembled WGS sequence"/>
</dbReference>
<dbReference type="InterPro" id="IPR036591">
    <property type="entry name" value="YggU-like_sf"/>
</dbReference>
<protein>
    <recommendedName>
        <fullName evidence="2">UPF0235 protein FNW02_10645</fullName>
    </recommendedName>
</protein>
<dbReference type="PANTHER" id="PTHR13420:SF7">
    <property type="entry name" value="UPF0235 PROTEIN C15ORF40"/>
    <property type="match status" value="1"/>
</dbReference>
<name>A0AA40SWH4_9NOST</name>
<dbReference type="SUPFAM" id="SSF69786">
    <property type="entry name" value="YggU-like"/>
    <property type="match status" value="1"/>
</dbReference>
<accession>A0AA40SWH4</accession>
<gene>
    <name evidence="3" type="ORF">FNW02_10645</name>
</gene>
<evidence type="ECO:0000313" key="3">
    <source>
        <dbReference type="EMBL" id="MBD6616282.1"/>
    </source>
</evidence>
<evidence type="ECO:0000256" key="1">
    <source>
        <dbReference type="ARBA" id="ARBA00010364"/>
    </source>
</evidence>
<dbReference type="NCBIfam" id="TIGR00251">
    <property type="entry name" value="DUF167 family protein"/>
    <property type="match status" value="1"/>
</dbReference>
<dbReference type="Gene3D" id="3.30.1200.10">
    <property type="entry name" value="YggU-like"/>
    <property type="match status" value="1"/>
</dbReference>
<proteinExistence type="inferred from homology"/>
<keyword evidence="4" id="KW-1185">Reference proteome</keyword>
<dbReference type="InterPro" id="IPR003746">
    <property type="entry name" value="DUF167"/>
</dbReference>
<comment type="similarity">
    <text evidence="1 2">Belongs to the UPF0235 family.</text>
</comment>
<dbReference type="SMART" id="SM01152">
    <property type="entry name" value="DUF167"/>
    <property type="match status" value="1"/>
</dbReference>
<dbReference type="PANTHER" id="PTHR13420">
    <property type="entry name" value="UPF0235 PROTEIN C15ORF40"/>
    <property type="match status" value="1"/>
</dbReference>
<comment type="caution">
    <text evidence="3">The sequence shown here is derived from an EMBL/GenBank/DDBJ whole genome shotgun (WGS) entry which is preliminary data.</text>
</comment>
<dbReference type="GO" id="GO:0005737">
    <property type="term" value="C:cytoplasm"/>
    <property type="evidence" value="ECO:0007669"/>
    <property type="project" value="TreeGrafter"/>
</dbReference>
<sequence>MQKKVKVKPNSKQQKIEEQPDGSLIVYLKSPPVDGKANEELIKLLAEKFDVSKSYIQIKIGLSSRQKLIEINTET</sequence>
<dbReference type="RefSeq" id="WP_191757519.1">
    <property type="nucleotide sequence ID" value="NZ_VJXY01000009.1"/>
</dbReference>
<organism evidence="3 4">
    <name type="scientific">Komarekiella delphini-convector SJRDD-AB1</name>
    <dbReference type="NCBI Taxonomy" id="2593771"/>
    <lineage>
        <taxon>Bacteria</taxon>
        <taxon>Bacillati</taxon>
        <taxon>Cyanobacteriota</taxon>
        <taxon>Cyanophyceae</taxon>
        <taxon>Nostocales</taxon>
        <taxon>Nostocaceae</taxon>
        <taxon>Komarekiella</taxon>
        <taxon>Komarekiella delphini-convector</taxon>
    </lineage>
</organism>
<dbReference type="EMBL" id="VJXY01000009">
    <property type="protein sequence ID" value="MBD6616282.1"/>
    <property type="molecule type" value="Genomic_DNA"/>
</dbReference>
<reference evidence="3" key="1">
    <citation type="submission" date="2019-07" db="EMBL/GenBank/DDBJ databases">
        <title>Toxilogical consequences of a new and cryptic species of cyanobacteria (Komarekiella delphini-convector) recovered from the epidermis of a bottlenose dolphin and 1500 ft. in the air.</title>
        <authorList>
            <person name="Brown A.O."/>
            <person name="Dvorak P."/>
            <person name="Villanueva C.D."/>
            <person name="Foss A.J."/>
            <person name="Garvey A.D."/>
            <person name="Gibson Q.A."/>
            <person name="Johansen J.R."/>
            <person name="Casamatta D.A."/>
        </authorList>
    </citation>
    <scope>NUCLEOTIDE SEQUENCE</scope>
    <source>
        <strain evidence="3">SJRDD-AB1</strain>
    </source>
</reference>
<dbReference type="HAMAP" id="MF_00634">
    <property type="entry name" value="UPF0235"/>
    <property type="match status" value="1"/>
</dbReference>
<dbReference type="AlphaFoldDB" id="A0AA40SWH4"/>
<evidence type="ECO:0000313" key="4">
    <source>
        <dbReference type="Proteomes" id="UP001165986"/>
    </source>
</evidence>
<dbReference type="Pfam" id="PF02594">
    <property type="entry name" value="DUF167"/>
    <property type="match status" value="1"/>
</dbReference>